<feature type="compositionally biased region" description="Acidic residues" evidence="1">
    <location>
        <begin position="382"/>
        <end position="411"/>
    </location>
</feature>
<feature type="compositionally biased region" description="Polar residues" evidence="1">
    <location>
        <begin position="322"/>
        <end position="337"/>
    </location>
</feature>
<dbReference type="Proteomes" id="UP000633205">
    <property type="component" value="Unassembled WGS sequence"/>
</dbReference>
<protein>
    <recommendedName>
        <fullName evidence="4">Replicase polyprotein 1ab</fullName>
    </recommendedName>
</protein>
<organism evidence="2 3">
    <name type="scientific">Microbacterium faecale</name>
    <dbReference type="NCBI Taxonomy" id="1804630"/>
    <lineage>
        <taxon>Bacteria</taxon>
        <taxon>Bacillati</taxon>
        <taxon>Actinomycetota</taxon>
        <taxon>Actinomycetes</taxon>
        <taxon>Micrococcales</taxon>
        <taxon>Microbacteriaceae</taxon>
        <taxon>Microbacterium</taxon>
    </lineage>
</organism>
<evidence type="ECO:0000313" key="2">
    <source>
        <dbReference type="EMBL" id="GGD43396.1"/>
    </source>
</evidence>
<comment type="caution">
    <text evidence="2">The sequence shown here is derived from an EMBL/GenBank/DDBJ whole genome shotgun (WGS) entry which is preliminary data.</text>
</comment>
<feature type="region of interest" description="Disordered" evidence="1">
    <location>
        <begin position="262"/>
        <end position="353"/>
    </location>
</feature>
<evidence type="ECO:0000256" key="1">
    <source>
        <dbReference type="SAM" id="MobiDB-lite"/>
    </source>
</evidence>
<reference evidence="2" key="2">
    <citation type="submission" date="2020-09" db="EMBL/GenBank/DDBJ databases">
        <authorList>
            <person name="Sun Q."/>
            <person name="Zhou Y."/>
        </authorList>
    </citation>
    <scope>NUCLEOTIDE SEQUENCE</scope>
    <source>
        <strain evidence="2">CGMCC 1.15152</strain>
    </source>
</reference>
<feature type="region of interest" description="Disordered" evidence="1">
    <location>
        <begin position="236"/>
        <end position="255"/>
    </location>
</feature>
<accession>A0A916YG61</accession>
<sequence>MLPDDVSPKDLLPSARNELKTLTAENAERVARHMAMAARAIDDDPALAHEHASAAMRHAGRVAVVRETLAITAYATGDFGLALRELRTVRRISGRNDHIAMIVDSERGVGRPEKALEEGRAADRTTLEVAQRAELAIAMSGARLDLGQAELALHELDIPEADPDRAFEWSPGLFAARAAVLEELGREDEASEWSRRARIAGEAIAARFAEDDTVEIYEIDAPRTDLDRAGWDDAVTEHAEDASGPSPEVVTDEESIGAHSANEAAVDGDRADESSLDGHSPDEHSVDENIVDEGSVSGGSVHENPVSETVVDEDRADEHSVDTNLQATTTAPASETVSVEGIADDASFDPGEGELSIEDEVTEILAAAGIIDDTEAPHADDVEATDVEATDFEATDFEATDFEATDADAIEGVDATDATDRTAGTDDETAGASGKAAAGTDEEEDRPDGALF</sequence>
<dbReference type="RefSeq" id="WP_188712581.1">
    <property type="nucleotide sequence ID" value="NZ_BMHO01000001.1"/>
</dbReference>
<feature type="compositionally biased region" description="Low complexity" evidence="1">
    <location>
        <begin position="430"/>
        <end position="439"/>
    </location>
</feature>
<feature type="region of interest" description="Disordered" evidence="1">
    <location>
        <begin position="372"/>
        <end position="452"/>
    </location>
</feature>
<evidence type="ECO:0000313" key="3">
    <source>
        <dbReference type="Proteomes" id="UP000633205"/>
    </source>
</evidence>
<name>A0A916YG61_9MICO</name>
<dbReference type="EMBL" id="BMHO01000001">
    <property type="protein sequence ID" value="GGD43396.1"/>
    <property type="molecule type" value="Genomic_DNA"/>
</dbReference>
<dbReference type="AlphaFoldDB" id="A0A916YG61"/>
<feature type="compositionally biased region" description="Basic and acidic residues" evidence="1">
    <location>
        <begin position="312"/>
        <end position="321"/>
    </location>
</feature>
<gene>
    <name evidence="2" type="ORF">GCM10010915_25690</name>
</gene>
<evidence type="ECO:0008006" key="4">
    <source>
        <dbReference type="Google" id="ProtNLM"/>
    </source>
</evidence>
<keyword evidence="3" id="KW-1185">Reference proteome</keyword>
<feature type="compositionally biased region" description="Acidic residues" evidence="1">
    <location>
        <begin position="342"/>
        <end position="353"/>
    </location>
</feature>
<reference evidence="2" key="1">
    <citation type="journal article" date="2014" name="Int. J. Syst. Evol. Microbiol.">
        <title>Complete genome sequence of Corynebacterium casei LMG S-19264T (=DSM 44701T), isolated from a smear-ripened cheese.</title>
        <authorList>
            <consortium name="US DOE Joint Genome Institute (JGI-PGF)"/>
            <person name="Walter F."/>
            <person name="Albersmeier A."/>
            <person name="Kalinowski J."/>
            <person name="Ruckert C."/>
        </authorList>
    </citation>
    <scope>NUCLEOTIDE SEQUENCE</scope>
    <source>
        <strain evidence="2">CGMCC 1.15152</strain>
    </source>
</reference>
<proteinExistence type="predicted"/>